<comment type="caution">
    <text evidence="2">The sequence shown here is derived from an EMBL/GenBank/DDBJ whole genome shotgun (WGS) entry which is preliminary data.</text>
</comment>
<dbReference type="Proteomes" id="UP001353858">
    <property type="component" value="Unassembled WGS sequence"/>
</dbReference>
<dbReference type="AlphaFoldDB" id="A0AAN7PLF5"/>
<feature type="chain" id="PRO_5042936096" evidence="1">
    <location>
        <begin position="18"/>
        <end position="357"/>
    </location>
</feature>
<proteinExistence type="predicted"/>
<organism evidence="2 3">
    <name type="scientific">Aquatica leii</name>
    <dbReference type="NCBI Taxonomy" id="1421715"/>
    <lineage>
        <taxon>Eukaryota</taxon>
        <taxon>Metazoa</taxon>
        <taxon>Ecdysozoa</taxon>
        <taxon>Arthropoda</taxon>
        <taxon>Hexapoda</taxon>
        <taxon>Insecta</taxon>
        <taxon>Pterygota</taxon>
        <taxon>Neoptera</taxon>
        <taxon>Endopterygota</taxon>
        <taxon>Coleoptera</taxon>
        <taxon>Polyphaga</taxon>
        <taxon>Elateriformia</taxon>
        <taxon>Elateroidea</taxon>
        <taxon>Lampyridae</taxon>
        <taxon>Luciolinae</taxon>
        <taxon>Aquatica</taxon>
    </lineage>
</organism>
<feature type="signal peptide" evidence="1">
    <location>
        <begin position="1"/>
        <end position="17"/>
    </location>
</feature>
<evidence type="ECO:0000313" key="3">
    <source>
        <dbReference type="Proteomes" id="UP001353858"/>
    </source>
</evidence>
<dbReference type="InterPro" id="IPR036728">
    <property type="entry name" value="PBP_GOBP_sf"/>
</dbReference>
<sequence>MKLVIFLIAVLCVYTWAVEDHKFVDNDKEYCINMLKLDRAGIMKLDAIELPPDDNEDFNKFVVCDSKRKGLMSDSGEVLFDKIENLLLTSNDVKNLNKLQFYIYKNIVSSTVKRSLLVLSHGLTDVDKNLVVEECIKELNLKSEEILKLEKLDLPPDNNDDYNTFMACKSKKRGLMTENGEILFDAIEKLLLSVTGSELSKFQLTAYKKIVDNVVTDCIITAMEGLPVLSSPLFESENICENCSVNLENSDLFKSCCIVATSQRDWCTPSARGIYEDDLPSCRARPPQIKDLSGFMSADSADDSIISISSEDEKDDKMEEDLEKNSKIEAIIVQNEWEELPEGALEIMYFIEEFIMN</sequence>
<accession>A0AAN7PLF5</accession>
<dbReference type="Gene3D" id="1.10.238.20">
    <property type="entry name" value="Pheromone/general odorant binding protein domain"/>
    <property type="match status" value="1"/>
</dbReference>
<reference evidence="3" key="1">
    <citation type="submission" date="2023-01" db="EMBL/GenBank/DDBJ databases">
        <title>Key to firefly adult light organ development and bioluminescence: homeobox transcription factors regulate luciferase expression and transportation to peroxisome.</title>
        <authorList>
            <person name="Fu X."/>
        </authorList>
    </citation>
    <scope>NUCLEOTIDE SEQUENCE [LARGE SCALE GENOMIC DNA]</scope>
</reference>
<dbReference type="EMBL" id="JARPUR010000001">
    <property type="protein sequence ID" value="KAK4885371.1"/>
    <property type="molecule type" value="Genomic_DNA"/>
</dbReference>
<gene>
    <name evidence="2" type="ORF">RN001_001642</name>
</gene>
<dbReference type="CDD" id="cd23992">
    <property type="entry name" value="PBP_GOBP"/>
    <property type="match status" value="1"/>
</dbReference>
<keyword evidence="1" id="KW-0732">Signal</keyword>
<protein>
    <submittedName>
        <fullName evidence="2">Uncharacterized protein</fullName>
    </submittedName>
</protein>
<evidence type="ECO:0000313" key="2">
    <source>
        <dbReference type="EMBL" id="KAK4885371.1"/>
    </source>
</evidence>
<dbReference type="GO" id="GO:0005549">
    <property type="term" value="F:odorant binding"/>
    <property type="evidence" value="ECO:0007669"/>
    <property type="project" value="InterPro"/>
</dbReference>
<name>A0AAN7PLF5_9COLE</name>
<evidence type="ECO:0000256" key="1">
    <source>
        <dbReference type="SAM" id="SignalP"/>
    </source>
</evidence>
<dbReference type="InterPro" id="IPR006170">
    <property type="entry name" value="PBP/GOBP"/>
</dbReference>
<dbReference type="SUPFAM" id="SSF47565">
    <property type="entry name" value="Insect pheromone/odorant-binding proteins"/>
    <property type="match status" value="2"/>
</dbReference>
<keyword evidence="3" id="KW-1185">Reference proteome</keyword>
<dbReference type="Pfam" id="PF01395">
    <property type="entry name" value="PBP_GOBP"/>
    <property type="match status" value="1"/>
</dbReference>